<dbReference type="InterPro" id="IPR027417">
    <property type="entry name" value="P-loop_NTPase"/>
</dbReference>
<keyword evidence="2" id="KW-1185">Reference proteome</keyword>
<dbReference type="EMBL" id="ML179440">
    <property type="protein sequence ID" value="THU87682.1"/>
    <property type="molecule type" value="Genomic_DNA"/>
</dbReference>
<reference evidence="1 2" key="1">
    <citation type="journal article" date="2019" name="Nat. Ecol. Evol.">
        <title>Megaphylogeny resolves global patterns of mushroom evolution.</title>
        <authorList>
            <person name="Varga T."/>
            <person name="Krizsan K."/>
            <person name="Foldi C."/>
            <person name="Dima B."/>
            <person name="Sanchez-Garcia M."/>
            <person name="Sanchez-Ramirez S."/>
            <person name="Szollosi G.J."/>
            <person name="Szarkandi J.G."/>
            <person name="Papp V."/>
            <person name="Albert L."/>
            <person name="Andreopoulos W."/>
            <person name="Angelini C."/>
            <person name="Antonin V."/>
            <person name="Barry K.W."/>
            <person name="Bougher N.L."/>
            <person name="Buchanan P."/>
            <person name="Buyck B."/>
            <person name="Bense V."/>
            <person name="Catcheside P."/>
            <person name="Chovatia M."/>
            <person name="Cooper J."/>
            <person name="Damon W."/>
            <person name="Desjardin D."/>
            <person name="Finy P."/>
            <person name="Geml J."/>
            <person name="Haridas S."/>
            <person name="Hughes K."/>
            <person name="Justo A."/>
            <person name="Karasinski D."/>
            <person name="Kautmanova I."/>
            <person name="Kiss B."/>
            <person name="Kocsube S."/>
            <person name="Kotiranta H."/>
            <person name="LaButti K.M."/>
            <person name="Lechner B.E."/>
            <person name="Liimatainen K."/>
            <person name="Lipzen A."/>
            <person name="Lukacs Z."/>
            <person name="Mihaltcheva S."/>
            <person name="Morgado L.N."/>
            <person name="Niskanen T."/>
            <person name="Noordeloos M.E."/>
            <person name="Ohm R.A."/>
            <person name="Ortiz-Santana B."/>
            <person name="Ovrebo C."/>
            <person name="Racz N."/>
            <person name="Riley R."/>
            <person name="Savchenko A."/>
            <person name="Shiryaev A."/>
            <person name="Soop K."/>
            <person name="Spirin V."/>
            <person name="Szebenyi C."/>
            <person name="Tomsovsky M."/>
            <person name="Tulloss R.E."/>
            <person name="Uehling J."/>
            <person name="Grigoriev I.V."/>
            <person name="Vagvolgyi C."/>
            <person name="Papp T."/>
            <person name="Martin F.M."/>
            <person name="Miettinen O."/>
            <person name="Hibbett D.S."/>
            <person name="Nagy L.G."/>
        </authorList>
    </citation>
    <scope>NUCLEOTIDE SEQUENCE [LARGE SCALE GENOMIC DNA]</scope>
    <source>
        <strain evidence="1 2">CBS 962.96</strain>
    </source>
</reference>
<accession>A0A4S8LFA9</accession>
<evidence type="ECO:0000313" key="1">
    <source>
        <dbReference type="EMBL" id="THU87682.1"/>
    </source>
</evidence>
<dbReference type="SUPFAM" id="SSF52540">
    <property type="entry name" value="P-loop containing nucleoside triphosphate hydrolases"/>
    <property type="match status" value="1"/>
</dbReference>
<sequence length="215" mass="24171">MPSQTRINKGTLILITGKTGVGRTRFITHCTGEYASINNSLDPAGQVIECFPVPNVKHSSLPVILVDIPGFDHSDQMSLSDYQIFDKIKDWLANSCHKRVLVAGIVYLHDLTEDRPGEMQALGILSRSVPTGHLMLATTKPSHKNLSDEEYNRRHNLLLEVGLWKEVIDKGAQVRNLNLQARLLPTQSALPWFKFRVKSLDFRLSFTWVPAGSRQ</sequence>
<proteinExistence type="predicted"/>
<gene>
    <name evidence="1" type="ORF">K435DRAFT_842453</name>
</gene>
<protein>
    <recommendedName>
        <fullName evidence="3">G domain-containing protein</fullName>
    </recommendedName>
</protein>
<feature type="non-terminal residue" evidence="1">
    <location>
        <position position="215"/>
    </location>
</feature>
<dbReference type="OrthoDB" id="8954335at2759"/>
<evidence type="ECO:0008006" key="3">
    <source>
        <dbReference type="Google" id="ProtNLM"/>
    </source>
</evidence>
<name>A0A4S8LFA9_DENBC</name>
<dbReference type="Gene3D" id="3.40.50.300">
    <property type="entry name" value="P-loop containing nucleotide triphosphate hydrolases"/>
    <property type="match status" value="1"/>
</dbReference>
<dbReference type="AlphaFoldDB" id="A0A4S8LFA9"/>
<dbReference type="Proteomes" id="UP000297245">
    <property type="component" value="Unassembled WGS sequence"/>
</dbReference>
<evidence type="ECO:0000313" key="2">
    <source>
        <dbReference type="Proteomes" id="UP000297245"/>
    </source>
</evidence>
<organism evidence="1 2">
    <name type="scientific">Dendrothele bispora (strain CBS 962.96)</name>
    <dbReference type="NCBI Taxonomy" id="1314807"/>
    <lineage>
        <taxon>Eukaryota</taxon>
        <taxon>Fungi</taxon>
        <taxon>Dikarya</taxon>
        <taxon>Basidiomycota</taxon>
        <taxon>Agaricomycotina</taxon>
        <taxon>Agaricomycetes</taxon>
        <taxon>Agaricomycetidae</taxon>
        <taxon>Agaricales</taxon>
        <taxon>Agaricales incertae sedis</taxon>
        <taxon>Dendrothele</taxon>
    </lineage>
</organism>